<keyword evidence="1" id="KW-1185">Reference proteome</keyword>
<sequence length="134" mass="15182">MRKLEFLVLRIFLAFGFLTFILRRDSTISAVSISSRSSPDLRSFFATLNKNLFGSGNRTIAVVNPQRGSGNGPVAETTPNQIRPTREIEKDVSDGIMQFIVDRCIRKRGDVVRCCRNNFIRFLNEGFSYPSSEK</sequence>
<reference evidence="2" key="1">
    <citation type="submission" date="2022-11" db="UniProtKB">
        <authorList>
            <consortium name="WormBaseParasite"/>
        </authorList>
    </citation>
    <scope>IDENTIFICATION</scope>
</reference>
<protein>
    <submittedName>
        <fullName evidence="2">Uncharacterized protein</fullName>
    </submittedName>
</protein>
<organism evidence="1 2">
    <name type="scientific">Romanomermis culicivorax</name>
    <name type="common">Nematode worm</name>
    <dbReference type="NCBI Taxonomy" id="13658"/>
    <lineage>
        <taxon>Eukaryota</taxon>
        <taxon>Metazoa</taxon>
        <taxon>Ecdysozoa</taxon>
        <taxon>Nematoda</taxon>
        <taxon>Enoplea</taxon>
        <taxon>Dorylaimia</taxon>
        <taxon>Mermithida</taxon>
        <taxon>Mermithoidea</taxon>
        <taxon>Mermithidae</taxon>
        <taxon>Romanomermis</taxon>
    </lineage>
</organism>
<evidence type="ECO:0000313" key="1">
    <source>
        <dbReference type="Proteomes" id="UP000887565"/>
    </source>
</evidence>
<evidence type="ECO:0000313" key="2">
    <source>
        <dbReference type="WBParaSite" id="nRc.2.0.1.t16956-RA"/>
    </source>
</evidence>
<dbReference type="Proteomes" id="UP000887565">
    <property type="component" value="Unplaced"/>
</dbReference>
<accession>A0A915IT15</accession>
<name>A0A915IT15_ROMCU</name>
<dbReference type="AlphaFoldDB" id="A0A915IT15"/>
<proteinExistence type="predicted"/>
<dbReference type="WBParaSite" id="nRc.2.0.1.t16956-RA">
    <property type="protein sequence ID" value="nRc.2.0.1.t16956-RA"/>
    <property type="gene ID" value="nRc.2.0.1.g16956"/>
</dbReference>